<evidence type="ECO:0000259" key="2">
    <source>
        <dbReference type="Pfam" id="PF12768"/>
    </source>
</evidence>
<keyword evidence="6" id="KW-1185">Reference proteome</keyword>
<dbReference type="AlphaFoldDB" id="A0A5N6K8T1"/>
<feature type="transmembrane region" description="Helical" evidence="1">
    <location>
        <begin position="1168"/>
        <end position="1195"/>
    </location>
</feature>
<proteinExistence type="predicted"/>
<dbReference type="Proteomes" id="UP000326757">
    <property type="component" value="Unassembled WGS sequence"/>
</dbReference>
<sequence length="1244" mass="129456">MRLSSWLSPSASDSLSIIGFSFLLTLTPLSNAITFQPAPSANLDLSHLGRVGLGGDFDGISLYKFKGQNEDGYNATTQSVMARFPTGEFTSLASSDASIAAMCSYFKSDGTLVGVVIGGNFTSLGNVESQGIALFNSNTSAITALPGLSGSVSALLCDQSTNAVYIGGYFDSTNSSNVIKLVDNNLVALPFSGFNGRVNSISKASNGNIIFGGAFTGLGNSTATVTSKSSNITDQQIVNISGANITSSGSTTASGFSDPRNIVCKTSGTDGAGNTWLLEDGSAGFWKATFGFGFQPTKLRLWNTHQDGRGTKTWRYTAQPINGIMNFTYLDPATGANASCTSECPLSSNTSLPYQDFHFVNSVGMDAFQIDISAWYGSGGGLNGIELFQDDIFSYAINEFNEPSCASLATASNTTSTGPWAVSPSFQSVAEYLTGKFTSDTASSASVTFYPDIRESGNYTVKMYTPGCIQDDTCSSRGSVVINGTVASGTSHAPATFGSPITLFQSNDYDKYDQVYSGYLQAASDSFRPSITLTPGGQIPGNSENFTIVAQRVGFILNNATSTGLNGLFEFDPSQTTINTSDFQNNTIDKAGTTLNDDAEVNAIVTSGGTTFVGGNFSATSHENIFSISDTGVTPLASRGLNGEVLAMLLDGTTLYVAGNFSSNAASTITTGLSNIAAYDTTQNKWSALGAGVNGRVSSVVPISMNITVNKPETVITLTGGFDQLLAFGSNASVDVAGFAIWVPSRSNWLQNIDVATMSIKGQLTAAVNASGDYIYAGSLSSSQLGVNGVVSLASGLSSFPVDIQASKPQSSSALLKRDATNTTSQNVSGVVTGLFHENGSRNVTILGGHFTATSSNGTDVHNLVFIDGANDNTVTGLGSQIDADSTFRALAIQGDILYAGGSVTGTVGGGQVNGLLFYDLKTSTFATQPPALGGKSVVVNDINVRTKTGDLYVGGSFTQAGSLDCPGVCLFTASAAQWNRPGTNLEGTVNTMLWASDTSLVVGGLLSVDGVNVSLATYDTKAQTWAAADGADAIPGTVTSLVPATSDVSQYWIAGTANNGSVFIMKYDGTNWNSVGNVFKSDSIIRGLQMMPLSSNHDNSALVPSNQVLMVTGAMVLPTFGNVSAVLFNGTTFEPFALTSSTSYPGGCLSHIFSQENNFFKSSGNHLAVGLVVLIALAISLALIFLLVVAGVLAERIRRKREGYMPAPTNSYDRNSGMSRIPPQQLFSSLGQGRAGAEKAPMI</sequence>
<feature type="domain" description="Rax2-like third" evidence="4">
    <location>
        <begin position="393"/>
        <end position="557"/>
    </location>
</feature>
<dbReference type="GO" id="GO:1902929">
    <property type="term" value="C:plasma membrane of growing cell tip"/>
    <property type="evidence" value="ECO:0007669"/>
    <property type="project" value="TreeGrafter"/>
</dbReference>
<reference evidence="5 6" key="1">
    <citation type="submission" date="2019-06" db="EMBL/GenBank/DDBJ databases">
        <title>Genome Sequence of the Brown Rot Fungal Pathogen Monilinia laxa.</title>
        <authorList>
            <person name="De Miccolis Angelini R.M."/>
            <person name="Landi L."/>
            <person name="Abate D."/>
            <person name="Pollastro S."/>
            <person name="Romanazzi G."/>
            <person name="Faretra F."/>
        </authorList>
    </citation>
    <scope>NUCLEOTIDE SEQUENCE [LARGE SCALE GENOMIC DNA]</scope>
    <source>
        <strain evidence="5 6">Mlax316</strain>
    </source>
</reference>
<dbReference type="PANTHER" id="PTHR31778">
    <property type="entry name" value="BUD SITE SELECTION PROTEIN RAX2"/>
    <property type="match status" value="1"/>
</dbReference>
<dbReference type="PANTHER" id="PTHR31778:SF2">
    <property type="entry name" value="BUD SITE SELECTION PROTEIN RAX2"/>
    <property type="match status" value="1"/>
</dbReference>
<dbReference type="Pfam" id="PF12768">
    <property type="entry name" value="Rax2"/>
    <property type="match status" value="1"/>
</dbReference>
<evidence type="ECO:0000313" key="5">
    <source>
        <dbReference type="EMBL" id="KAB8299198.1"/>
    </source>
</evidence>
<dbReference type="OrthoDB" id="2503993at2759"/>
<dbReference type="InterPro" id="IPR048266">
    <property type="entry name" value="Rax2-like_second"/>
</dbReference>
<dbReference type="EMBL" id="VIGI01000006">
    <property type="protein sequence ID" value="KAB8299198.1"/>
    <property type="molecule type" value="Genomic_DNA"/>
</dbReference>
<feature type="domain" description="Rax2-like C-terminal" evidence="2">
    <location>
        <begin position="916"/>
        <end position="1163"/>
    </location>
</feature>
<dbReference type="SUPFAM" id="SSF117281">
    <property type="entry name" value="Kelch motif"/>
    <property type="match status" value="1"/>
</dbReference>
<accession>A0A5N6K8T1</accession>
<dbReference type="SUPFAM" id="SSF50965">
    <property type="entry name" value="Galactose oxidase, central domain"/>
    <property type="match status" value="1"/>
</dbReference>
<comment type="caution">
    <text evidence="5">The sequence shown here is derived from an EMBL/GenBank/DDBJ whole genome shotgun (WGS) entry which is preliminary data.</text>
</comment>
<gene>
    <name evidence="5" type="ORF">EYC80_001294</name>
</gene>
<protein>
    <recommendedName>
        <fullName evidence="7">Cellular morphogenesis protein</fullName>
    </recommendedName>
</protein>
<dbReference type="Pfam" id="PF20843">
    <property type="entry name" value="Rax2_3"/>
    <property type="match status" value="1"/>
</dbReference>
<evidence type="ECO:0000259" key="4">
    <source>
        <dbReference type="Pfam" id="PF20843"/>
    </source>
</evidence>
<keyword evidence="1" id="KW-1133">Transmembrane helix</keyword>
<name>A0A5N6K8T1_MONLA</name>
<organism evidence="5 6">
    <name type="scientific">Monilinia laxa</name>
    <name type="common">Brown rot fungus</name>
    <name type="synonym">Sclerotinia laxa</name>
    <dbReference type="NCBI Taxonomy" id="61186"/>
    <lineage>
        <taxon>Eukaryota</taxon>
        <taxon>Fungi</taxon>
        <taxon>Dikarya</taxon>
        <taxon>Ascomycota</taxon>
        <taxon>Pezizomycotina</taxon>
        <taxon>Leotiomycetes</taxon>
        <taxon>Helotiales</taxon>
        <taxon>Sclerotiniaceae</taxon>
        <taxon>Monilinia</taxon>
    </lineage>
</organism>
<evidence type="ECO:0008006" key="7">
    <source>
        <dbReference type="Google" id="ProtNLM"/>
    </source>
</evidence>
<keyword evidence="1" id="KW-0472">Membrane</keyword>
<dbReference type="Pfam" id="PF20842">
    <property type="entry name" value="Rax2_2"/>
    <property type="match status" value="1"/>
</dbReference>
<dbReference type="InterPro" id="IPR015915">
    <property type="entry name" value="Kelch-typ_b-propeller"/>
</dbReference>
<dbReference type="InterPro" id="IPR011043">
    <property type="entry name" value="Gal_Oxase/kelch_b-propeller"/>
</dbReference>
<feature type="domain" description="Rax2-like second" evidence="3">
    <location>
        <begin position="233"/>
        <end position="382"/>
    </location>
</feature>
<keyword evidence="1" id="KW-0812">Transmembrane</keyword>
<dbReference type="InterPro" id="IPR048265">
    <property type="entry name" value="Rax2-like_third"/>
</dbReference>
<evidence type="ECO:0000256" key="1">
    <source>
        <dbReference type="SAM" id="Phobius"/>
    </source>
</evidence>
<evidence type="ECO:0000313" key="6">
    <source>
        <dbReference type="Proteomes" id="UP000326757"/>
    </source>
</evidence>
<dbReference type="FunFam" id="2.120.10.80:FF:000127">
    <property type="entry name" value="Cellular morphogenesis protein (Rax2), putative"/>
    <property type="match status" value="1"/>
</dbReference>
<dbReference type="InterPro" id="IPR024982">
    <property type="entry name" value="Rax2-like_C"/>
</dbReference>
<evidence type="ECO:0000259" key="3">
    <source>
        <dbReference type="Pfam" id="PF20842"/>
    </source>
</evidence>